<evidence type="ECO:0000313" key="1">
    <source>
        <dbReference type="EMBL" id="CAF1824925.1"/>
    </source>
</evidence>
<reference evidence="1" key="1">
    <citation type="submission" date="2021-01" db="EMBL/GenBank/DDBJ databases">
        <authorList>
            <consortium name="Genoscope - CEA"/>
            <person name="William W."/>
        </authorList>
    </citation>
    <scope>NUCLEOTIDE SEQUENCE</scope>
</reference>
<dbReference type="Proteomes" id="UP001295469">
    <property type="component" value="Chromosome C04"/>
</dbReference>
<name>A0A816JDL1_BRANA</name>
<proteinExistence type="predicted"/>
<organism evidence="1">
    <name type="scientific">Brassica napus</name>
    <name type="common">Rape</name>
    <dbReference type="NCBI Taxonomy" id="3708"/>
    <lineage>
        <taxon>Eukaryota</taxon>
        <taxon>Viridiplantae</taxon>
        <taxon>Streptophyta</taxon>
        <taxon>Embryophyta</taxon>
        <taxon>Tracheophyta</taxon>
        <taxon>Spermatophyta</taxon>
        <taxon>Magnoliopsida</taxon>
        <taxon>eudicotyledons</taxon>
        <taxon>Gunneridae</taxon>
        <taxon>Pentapetalae</taxon>
        <taxon>rosids</taxon>
        <taxon>malvids</taxon>
        <taxon>Brassicales</taxon>
        <taxon>Brassicaceae</taxon>
        <taxon>Brassiceae</taxon>
        <taxon>Brassica</taxon>
    </lineage>
</organism>
<feature type="non-terminal residue" evidence="1">
    <location>
        <position position="1"/>
    </location>
</feature>
<dbReference type="EMBL" id="HG994368">
    <property type="protein sequence ID" value="CAF1824925.1"/>
    <property type="molecule type" value="Genomic_DNA"/>
</dbReference>
<protein>
    <submittedName>
        <fullName evidence="1">(rape) hypothetical protein</fullName>
    </submittedName>
</protein>
<sequence>SFKDPVIVKRCKSRREHRQDEKRNSRLNMIIPLNEIRYHSLSVDYTYTLTKKTGYVDLSLLVLSSYKTTVNNTPLYRTGLVNVYLV</sequence>
<dbReference type="AlphaFoldDB" id="A0A816JDL1"/>
<gene>
    <name evidence="1" type="ORF">DARMORV10_C04P18310.1</name>
</gene>
<accession>A0A816JDL1</accession>